<reference evidence="2" key="1">
    <citation type="submission" date="2025-08" db="UniProtKB">
        <authorList>
            <consortium name="RefSeq"/>
        </authorList>
    </citation>
    <scope>IDENTIFICATION</scope>
    <source>
        <tissue evidence="2">Gonads</tissue>
    </source>
</reference>
<sequence>MNIFNCSHNINIRGFEDDEVVTYPLIRLTGTVEWNENIQSCQEETSNLILLIKNSNAKLKVSCYDNKFKVLLELDEGRNEFWLTYGCRSRSIILSYSPLKSDYQVTPLYVICEGHNGKFQAPSNENNDIQSACDRILLATKLLQCFSAEKMFENGLGRKTFNIEMKCQIFHSKVKCQDVPSMNQQQLWESIGRDIMTSEIGSEKQKYLAFLSCTIYHGDGYTDSMKTHEELINITDGYVALGGGGLALFGTACLYTWPEKIEDIICKFEDETLVDKSKFLDDSCYRGTLGACFSTTLGSVLHELYHTFNLGHTQNGIMGRGFDNVQNFFLAKSHLPGNEEITSKSFQDHIEFKEEFEASKLSERLLNENKKKEYSIIKKFEDDHCTFLTKSCAVMLCYHKWFNSSSSVTTSYTLTYDRSNKFIRSTAGIRVVEIRTEEDEMITYDWTFEGKVLKFSFQIPIEVFQDKRNYLLVVEDNLGNILKATA</sequence>
<dbReference type="AlphaFoldDB" id="A0A6J2X6X7"/>
<organism evidence="1 2">
    <name type="scientific">Sitophilus oryzae</name>
    <name type="common">Rice weevil</name>
    <name type="synonym">Curculio oryzae</name>
    <dbReference type="NCBI Taxonomy" id="7048"/>
    <lineage>
        <taxon>Eukaryota</taxon>
        <taxon>Metazoa</taxon>
        <taxon>Ecdysozoa</taxon>
        <taxon>Arthropoda</taxon>
        <taxon>Hexapoda</taxon>
        <taxon>Insecta</taxon>
        <taxon>Pterygota</taxon>
        <taxon>Neoptera</taxon>
        <taxon>Endopterygota</taxon>
        <taxon>Coleoptera</taxon>
        <taxon>Polyphaga</taxon>
        <taxon>Cucujiformia</taxon>
        <taxon>Curculionidae</taxon>
        <taxon>Dryophthorinae</taxon>
        <taxon>Sitophilus</taxon>
    </lineage>
</organism>
<proteinExistence type="predicted"/>
<accession>A0A6J2X6X7</accession>
<name>A0A6J2X6X7_SITOR</name>
<dbReference type="PANTHER" id="PTHR21054">
    <property type="entry name" value="ZINC METALLOPROTEINASE-RELATED"/>
    <property type="match status" value="1"/>
</dbReference>
<dbReference type="Pfam" id="PF12044">
    <property type="entry name" value="Metallopep"/>
    <property type="match status" value="1"/>
</dbReference>
<dbReference type="GeneID" id="115875352"/>
<dbReference type="RefSeq" id="XP_030746639.1">
    <property type="nucleotide sequence ID" value="XM_030890779.1"/>
</dbReference>
<gene>
    <name evidence="2" type="primary">LOC115875352</name>
</gene>
<dbReference type="PANTHER" id="PTHR21054:SF2">
    <property type="entry name" value="MIP04191P"/>
    <property type="match status" value="1"/>
</dbReference>
<keyword evidence="2" id="KW-0482">Metalloprotease</keyword>
<dbReference type="KEGG" id="soy:115875352"/>
<keyword evidence="2" id="KW-0378">Hydrolase</keyword>
<keyword evidence="1" id="KW-1185">Reference proteome</keyword>
<dbReference type="Proteomes" id="UP000504635">
    <property type="component" value="Unplaced"/>
</dbReference>
<dbReference type="InterPro" id="IPR021917">
    <property type="entry name" value="Unchr_Zn-peptidase-like"/>
</dbReference>
<evidence type="ECO:0000313" key="1">
    <source>
        <dbReference type="Proteomes" id="UP000504635"/>
    </source>
</evidence>
<dbReference type="InParanoid" id="A0A6J2X6X7"/>
<dbReference type="InterPro" id="IPR053002">
    <property type="entry name" value="Metalloproteinase_M10B"/>
</dbReference>
<dbReference type="OrthoDB" id="74460at2759"/>
<protein>
    <submittedName>
        <fullName evidence="2">Zinc metalloproteinase YIL108W</fullName>
    </submittedName>
</protein>
<keyword evidence="2" id="KW-0645">Protease</keyword>
<dbReference type="GO" id="GO:0008237">
    <property type="term" value="F:metallopeptidase activity"/>
    <property type="evidence" value="ECO:0007669"/>
    <property type="project" value="UniProtKB-KW"/>
</dbReference>
<evidence type="ECO:0000313" key="2">
    <source>
        <dbReference type="RefSeq" id="XP_030746639.1"/>
    </source>
</evidence>